<feature type="region of interest" description="Disordered" evidence="1">
    <location>
        <begin position="127"/>
        <end position="151"/>
    </location>
</feature>
<dbReference type="SUPFAM" id="SSF52540">
    <property type="entry name" value="P-loop containing nucleoside triphosphate hydrolases"/>
    <property type="match status" value="1"/>
</dbReference>
<comment type="caution">
    <text evidence="2">The sequence shown here is derived from an EMBL/GenBank/DDBJ whole genome shotgun (WGS) entry which is preliminary data.</text>
</comment>
<dbReference type="Pfam" id="PF13671">
    <property type="entry name" value="AAA_33"/>
    <property type="match status" value="1"/>
</dbReference>
<protein>
    <submittedName>
        <fullName evidence="2">AAA family ATPase</fullName>
    </submittedName>
</protein>
<dbReference type="InterPro" id="IPR027417">
    <property type="entry name" value="P-loop_NTPase"/>
</dbReference>
<sequence length="151" mass="16157">MAHGVVLVNGYPGSGKSTLAEGLGRCLDVPVLSKDRVKEALADAGRGAPAIAGRGGPAIGARAMDAVWATVRELAGLVVVDCWWFRPRDLGFARAGLASATAGAAVEIWCDVPIVLARRRYGERDRHPVHRDDRDMTAEWADWEARGSRSP</sequence>
<gene>
    <name evidence="2" type="ORF">KIH74_21610</name>
</gene>
<evidence type="ECO:0000256" key="1">
    <source>
        <dbReference type="SAM" id="MobiDB-lite"/>
    </source>
</evidence>
<organism evidence="2 3">
    <name type="scientific">Kineosporia corallincola</name>
    <dbReference type="NCBI Taxonomy" id="2835133"/>
    <lineage>
        <taxon>Bacteria</taxon>
        <taxon>Bacillati</taxon>
        <taxon>Actinomycetota</taxon>
        <taxon>Actinomycetes</taxon>
        <taxon>Kineosporiales</taxon>
        <taxon>Kineosporiaceae</taxon>
        <taxon>Kineosporia</taxon>
    </lineage>
</organism>
<evidence type="ECO:0000313" key="2">
    <source>
        <dbReference type="EMBL" id="MBT0771550.1"/>
    </source>
</evidence>
<dbReference type="RefSeq" id="WP_214157918.1">
    <property type="nucleotide sequence ID" value="NZ_JAHBAY010000009.1"/>
</dbReference>
<dbReference type="Gene3D" id="3.40.50.300">
    <property type="entry name" value="P-loop containing nucleotide triphosphate hydrolases"/>
    <property type="match status" value="1"/>
</dbReference>
<keyword evidence="3" id="KW-1185">Reference proteome</keyword>
<accession>A0ABS5TKK5</accession>
<dbReference type="Proteomes" id="UP001197247">
    <property type="component" value="Unassembled WGS sequence"/>
</dbReference>
<reference evidence="2 3" key="1">
    <citation type="submission" date="2021-05" db="EMBL/GenBank/DDBJ databases">
        <title>Kineosporia and Streptomyces sp. nov. two new marine actinobacteria isolated from Coral.</title>
        <authorList>
            <person name="Buangrab K."/>
            <person name="Sutthacheep M."/>
            <person name="Yeemin T."/>
            <person name="Harunari E."/>
            <person name="Igarashi Y."/>
            <person name="Kanchanasin P."/>
            <person name="Tanasupawat S."/>
            <person name="Phongsopitanun W."/>
        </authorList>
    </citation>
    <scope>NUCLEOTIDE SEQUENCE [LARGE SCALE GENOMIC DNA]</scope>
    <source>
        <strain evidence="2 3">J2-2</strain>
    </source>
</reference>
<dbReference type="EMBL" id="JAHBAY010000009">
    <property type="protein sequence ID" value="MBT0771550.1"/>
    <property type="molecule type" value="Genomic_DNA"/>
</dbReference>
<proteinExistence type="predicted"/>
<name>A0ABS5TKK5_9ACTN</name>
<evidence type="ECO:0000313" key="3">
    <source>
        <dbReference type="Proteomes" id="UP001197247"/>
    </source>
</evidence>